<keyword evidence="3 7" id="KW-0812">Transmembrane</keyword>
<evidence type="ECO:0000256" key="1">
    <source>
        <dbReference type="ARBA" id="ARBA00004141"/>
    </source>
</evidence>
<sequence>MNNRKIDTEDEIEIDSVVIPENYKSNNNTRTNLEKFTNYTSQSETVINLTTSFSTQKSMTGRNSINTSDGKTSNLNSNSNGNQEENGKEKEFDEKKISIQKGEENPKENQEENQEENSNENSNEKSNENQDPKKDPNLNQDPKKDPNLNQDPNKKVKKGDGVDKVAVFTVYFCLFLAVIAFSILIPIIPFYAYEHYHVNALKIGAIEATYSGTQFISSFILGILSDKKFGRKKLLVICLFGLMIGLFVTSFSRTIIELTLYRGLTGIFGGFISLTSAMIADLVPNEYRAKYMGYSGGMFGFALAIGPSIGSSLSQWGLKGVSYASAGLTFIGFLFALIFLKETYVVEKKLNFTQIVAIAEEVPVESLTFFKALWLLLKRPFLVRFQASLFFSNLGFTGIMIIYPLLCEKLQIGLDQSNIGYVYMMTGFTLLIVQGGAMSFLANKIHLQTMVYVMVPFGGAMIAVLPEAKTKSTDILVMFLISVSSAFRVPCLMALVSFTTKRTDKGIIMGIAQSSSALSRTIGPVVAGSIFDANYKLGFWISGALLILSGFMMLGPKIRFMKPKEEIELGEIKIEQGTLPEFEKRENYSQKEWFESSDDF</sequence>
<dbReference type="CDD" id="cd17330">
    <property type="entry name" value="MFS_SLC46_TetA_like"/>
    <property type="match status" value="1"/>
</dbReference>
<dbReference type="Pfam" id="PF07690">
    <property type="entry name" value="MFS_1"/>
    <property type="match status" value="1"/>
</dbReference>
<feature type="transmembrane region" description="Helical" evidence="7">
    <location>
        <begin position="421"/>
        <end position="442"/>
    </location>
</feature>
<organism evidence="9 10">
    <name type="scientific">Anaeramoeba ignava</name>
    <name type="common">Anaerobic marine amoeba</name>
    <dbReference type="NCBI Taxonomy" id="1746090"/>
    <lineage>
        <taxon>Eukaryota</taxon>
        <taxon>Metamonada</taxon>
        <taxon>Anaeramoebidae</taxon>
        <taxon>Anaeramoeba</taxon>
    </lineage>
</organism>
<feature type="transmembrane region" description="Helical" evidence="7">
    <location>
        <begin position="381"/>
        <end position="406"/>
    </location>
</feature>
<gene>
    <name evidence="9" type="ORF">M0811_12144</name>
</gene>
<dbReference type="PRINTS" id="PR01035">
    <property type="entry name" value="TCRTETA"/>
</dbReference>
<dbReference type="EMBL" id="JAPDFW010000112">
    <property type="protein sequence ID" value="KAJ5068838.1"/>
    <property type="molecule type" value="Genomic_DNA"/>
</dbReference>
<dbReference type="AlphaFoldDB" id="A0A9Q0L9X9"/>
<proteinExistence type="predicted"/>
<dbReference type="PROSITE" id="PS50850">
    <property type="entry name" value="MFS"/>
    <property type="match status" value="1"/>
</dbReference>
<keyword evidence="5 7" id="KW-0472">Membrane</keyword>
<dbReference type="InterPro" id="IPR001958">
    <property type="entry name" value="Tet-R_TetA/multi-R_MdtG-like"/>
</dbReference>
<keyword evidence="10" id="KW-1185">Reference proteome</keyword>
<dbReference type="InterPro" id="IPR020846">
    <property type="entry name" value="MFS_dom"/>
</dbReference>
<evidence type="ECO:0000256" key="4">
    <source>
        <dbReference type="ARBA" id="ARBA00022989"/>
    </source>
</evidence>
<evidence type="ECO:0000313" key="9">
    <source>
        <dbReference type="EMBL" id="KAJ5068838.1"/>
    </source>
</evidence>
<feature type="transmembrane region" description="Helical" evidence="7">
    <location>
        <begin position="321"/>
        <end position="340"/>
    </location>
</feature>
<protein>
    <submittedName>
        <fullName evidence="9">Multidrug resistance protein mdtg</fullName>
    </submittedName>
</protein>
<reference evidence="9" key="1">
    <citation type="submission" date="2022-10" db="EMBL/GenBank/DDBJ databases">
        <title>Novel sulphate-reducing endosymbionts in the free-living metamonad Anaeramoeba.</title>
        <authorList>
            <person name="Jerlstrom-Hultqvist J."/>
            <person name="Cepicka I."/>
            <person name="Gallot-Lavallee L."/>
            <person name="Salas-Leiva D."/>
            <person name="Curtis B.A."/>
            <person name="Zahonova K."/>
            <person name="Pipaliya S."/>
            <person name="Dacks J."/>
            <person name="Roger A.J."/>
        </authorList>
    </citation>
    <scope>NUCLEOTIDE SEQUENCE</scope>
    <source>
        <strain evidence="9">BMAN</strain>
    </source>
</reference>
<comment type="subcellular location">
    <subcellularLocation>
        <location evidence="1">Membrane</location>
        <topology evidence="1">Multi-pass membrane protein</topology>
    </subcellularLocation>
</comment>
<feature type="domain" description="Major facilitator superfamily (MFS) profile" evidence="8">
    <location>
        <begin position="166"/>
        <end position="567"/>
    </location>
</feature>
<feature type="transmembrane region" description="Helical" evidence="7">
    <location>
        <begin position="165"/>
        <end position="191"/>
    </location>
</feature>
<feature type="region of interest" description="Disordered" evidence="6">
    <location>
        <begin position="52"/>
        <end position="158"/>
    </location>
</feature>
<feature type="compositionally biased region" description="Polar residues" evidence="6">
    <location>
        <begin position="52"/>
        <end position="69"/>
    </location>
</feature>
<dbReference type="SUPFAM" id="SSF103473">
    <property type="entry name" value="MFS general substrate transporter"/>
    <property type="match status" value="1"/>
</dbReference>
<evidence type="ECO:0000256" key="6">
    <source>
        <dbReference type="SAM" id="MobiDB-lite"/>
    </source>
</evidence>
<feature type="compositionally biased region" description="Low complexity" evidence="6">
    <location>
        <begin position="70"/>
        <end position="84"/>
    </location>
</feature>
<name>A0A9Q0L9X9_ANAIG</name>
<dbReference type="GO" id="GO:0022857">
    <property type="term" value="F:transmembrane transporter activity"/>
    <property type="evidence" value="ECO:0007669"/>
    <property type="project" value="InterPro"/>
</dbReference>
<dbReference type="OMA" id="ENWSIER"/>
<dbReference type="PANTHER" id="PTHR23504:SF15">
    <property type="entry name" value="MAJOR FACILITATOR SUPERFAMILY (MFS) PROFILE DOMAIN-CONTAINING PROTEIN"/>
    <property type="match status" value="1"/>
</dbReference>
<feature type="transmembrane region" description="Helical" evidence="7">
    <location>
        <begin position="258"/>
        <end position="279"/>
    </location>
</feature>
<dbReference type="Proteomes" id="UP001149090">
    <property type="component" value="Unassembled WGS sequence"/>
</dbReference>
<feature type="transmembrane region" description="Helical" evidence="7">
    <location>
        <begin position="203"/>
        <end position="222"/>
    </location>
</feature>
<feature type="compositionally biased region" description="Basic and acidic residues" evidence="6">
    <location>
        <begin position="122"/>
        <end position="158"/>
    </location>
</feature>
<evidence type="ECO:0000313" key="10">
    <source>
        <dbReference type="Proteomes" id="UP001149090"/>
    </source>
</evidence>
<feature type="transmembrane region" description="Helical" evidence="7">
    <location>
        <begin position="537"/>
        <end position="554"/>
    </location>
</feature>
<keyword evidence="4 7" id="KW-1133">Transmembrane helix</keyword>
<feature type="transmembrane region" description="Helical" evidence="7">
    <location>
        <begin position="449"/>
        <end position="469"/>
    </location>
</feature>
<dbReference type="Gene3D" id="1.20.1250.20">
    <property type="entry name" value="MFS general substrate transporter like domains"/>
    <property type="match status" value="1"/>
</dbReference>
<keyword evidence="2" id="KW-0813">Transport</keyword>
<evidence type="ECO:0000256" key="2">
    <source>
        <dbReference type="ARBA" id="ARBA00022448"/>
    </source>
</evidence>
<feature type="compositionally biased region" description="Basic and acidic residues" evidence="6">
    <location>
        <begin position="85"/>
        <end position="110"/>
    </location>
</feature>
<dbReference type="InterPro" id="IPR011701">
    <property type="entry name" value="MFS"/>
</dbReference>
<evidence type="ECO:0000256" key="7">
    <source>
        <dbReference type="SAM" id="Phobius"/>
    </source>
</evidence>
<feature type="transmembrane region" description="Helical" evidence="7">
    <location>
        <begin position="475"/>
        <end position="495"/>
    </location>
</feature>
<dbReference type="GO" id="GO:0016020">
    <property type="term" value="C:membrane"/>
    <property type="evidence" value="ECO:0007669"/>
    <property type="project" value="UniProtKB-SubCell"/>
</dbReference>
<feature type="transmembrane region" description="Helical" evidence="7">
    <location>
        <begin position="234"/>
        <end position="252"/>
    </location>
</feature>
<evidence type="ECO:0000259" key="8">
    <source>
        <dbReference type="PROSITE" id="PS50850"/>
    </source>
</evidence>
<comment type="caution">
    <text evidence="9">The sequence shown here is derived from an EMBL/GenBank/DDBJ whole genome shotgun (WGS) entry which is preliminary data.</text>
</comment>
<accession>A0A9Q0L9X9</accession>
<dbReference type="InterPro" id="IPR036259">
    <property type="entry name" value="MFS_trans_sf"/>
</dbReference>
<dbReference type="PANTHER" id="PTHR23504">
    <property type="entry name" value="MAJOR FACILITATOR SUPERFAMILY DOMAIN-CONTAINING PROTEIN 10"/>
    <property type="match status" value="1"/>
</dbReference>
<dbReference type="OrthoDB" id="196650at2759"/>
<evidence type="ECO:0000256" key="5">
    <source>
        <dbReference type="ARBA" id="ARBA00023136"/>
    </source>
</evidence>
<evidence type="ECO:0000256" key="3">
    <source>
        <dbReference type="ARBA" id="ARBA00022692"/>
    </source>
</evidence>
<feature type="transmembrane region" description="Helical" evidence="7">
    <location>
        <begin position="291"/>
        <end position="309"/>
    </location>
</feature>